<reference evidence="3 4" key="1">
    <citation type="submission" date="2016-02" db="EMBL/GenBank/DDBJ databases">
        <title>Genome analysis of coral dinoflagellate symbionts highlights evolutionary adaptations to a symbiotic lifestyle.</title>
        <authorList>
            <person name="Aranda M."/>
            <person name="Li Y."/>
            <person name="Liew Y.J."/>
            <person name="Baumgarten S."/>
            <person name="Simakov O."/>
            <person name="Wilson M."/>
            <person name="Piel J."/>
            <person name="Ashoor H."/>
            <person name="Bougouffa S."/>
            <person name="Bajic V.B."/>
            <person name="Ryu T."/>
            <person name="Ravasi T."/>
            <person name="Bayer T."/>
            <person name="Micklem G."/>
            <person name="Kim H."/>
            <person name="Bhak J."/>
            <person name="Lajeunesse T.C."/>
            <person name="Voolstra C.R."/>
        </authorList>
    </citation>
    <scope>NUCLEOTIDE SEQUENCE [LARGE SCALE GENOMIC DNA]</scope>
    <source>
        <strain evidence="3 4">CCMP2467</strain>
    </source>
</reference>
<keyword evidence="2" id="KW-0812">Transmembrane</keyword>
<evidence type="ECO:0000256" key="1">
    <source>
        <dbReference type="SAM" id="MobiDB-lite"/>
    </source>
</evidence>
<dbReference type="OrthoDB" id="431497at2759"/>
<evidence type="ECO:0000313" key="4">
    <source>
        <dbReference type="Proteomes" id="UP000186817"/>
    </source>
</evidence>
<keyword evidence="2" id="KW-0472">Membrane</keyword>
<proteinExistence type="predicted"/>
<gene>
    <name evidence="3" type="ORF">AK812_SmicGene3885</name>
</gene>
<feature type="region of interest" description="Disordered" evidence="1">
    <location>
        <begin position="1"/>
        <end position="24"/>
    </location>
</feature>
<dbReference type="PANTHER" id="PTHR43977">
    <property type="entry name" value="STRUCTURAL MAINTENANCE OF CHROMOSOMES PROTEIN 3"/>
    <property type="match status" value="1"/>
</dbReference>
<protein>
    <submittedName>
        <fullName evidence="3">Uncharacterized protein</fullName>
    </submittedName>
</protein>
<accession>A0A1Q9EXX2</accession>
<dbReference type="AlphaFoldDB" id="A0A1Q9EXX2"/>
<dbReference type="Proteomes" id="UP000186817">
    <property type="component" value="Unassembled WGS sequence"/>
</dbReference>
<feature type="transmembrane region" description="Helical" evidence="2">
    <location>
        <begin position="112"/>
        <end position="131"/>
    </location>
</feature>
<organism evidence="3 4">
    <name type="scientific">Symbiodinium microadriaticum</name>
    <name type="common">Dinoflagellate</name>
    <name type="synonym">Zooxanthella microadriatica</name>
    <dbReference type="NCBI Taxonomy" id="2951"/>
    <lineage>
        <taxon>Eukaryota</taxon>
        <taxon>Sar</taxon>
        <taxon>Alveolata</taxon>
        <taxon>Dinophyceae</taxon>
        <taxon>Suessiales</taxon>
        <taxon>Symbiodiniaceae</taxon>
        <taxon>Symbiodinium</taxon>
    </lineage>
</organism>
<comment type="caution">
    <text evidence="3">The sequence shown here is derived from an EMBL/GenBank/DDBJ whole genome shotgun (WGS) entry which is preliminary data.</text>
</comment>
<keyword evidence="4" id="KW-1185">Reference proteome</keyword>
<evidence type="ECO:0000256" key="2">
    <source>
        <dbReference type="SAM" id="Phobius"/>
    </source>
</evidence>
<feature type="compositionally biased region" description="Basic and acidic residues" evidence="1">
    <location>
        <begin position="9"/>
        <end position="24"/>
    </location>
</feature>
<sequence>MSLASWDVVSDREKAHAKSKSEVDKLQAEDQKFQHTLGQHTAALDDISLKVNNLVKKKGDSDEKLRSLTVVSSEMAKYKEMTPQQLMKQLGATNKALGKFEHVNKKAIDQSWFALSMLCLMVMLMVVMIMLQFMSSVDAQKEETMRQTLERVVPAPSFRKSSVELYEAYKLVVINFGGASKVPRSAIEPP</sequence>
<dbReference type="EMBL" id="LSRX01000047">
    <property type="protein sequence ID" value="OLQ12203.1"/>
    <property type="molecule type" value="Genomic_DNA"/>
</dbReference>
<evidence type="ECO:0000313" key="3">
    <source>
        <dbReference type="EMBL" id="OLQ12203.1"/>
    </source>
</evidence>
<keyword evidence="2" id="KW-1133">Transmembrane helix</keyword>
<name>A0A1Q9EXX2_SYMMI</name>